<proteinExistence type="predicted"/>
<gene>
    <name evidence="2" type="ORF">RFI_12644</name>
</gene>
<keyword evidence="1" id="KW-0472">Membrane</keyword>
<keyword evidence="1" id="KW-0812">Transmembrane</keyword>
<dbReference type="InterPro" id="IPR011989">
    <property type="entry name" value="ARM-like"/>
</dbReference>
<dbReference type="OrthoDB" id="951172at2759"/>
<dbReference type="EMBL" id="ASPP01009175">
    <property type="protein sequence ID" value="ETO24516.1"/>
    <property type="molecule type" value="Genomic_DNA"/>
</dbReference>
<keyword evidence="1" id="KW-1133">Transmembrane helix</keyword>
<sequence length="484" mass="55402">MKHKSKRVQRSACSGLTQFATYYQQAQNTRLSNFMRFIVETFVHCLGFYRVSISLSLRLYKQTYIYVQNLGRLADVIALMCELWSSEDGGKIVSQPILIDSLIPPLQKLWETFGDQNTCTFPVMDCLTRLIGCVGQSAHFQTHYARTLFHYSLQLACRLNHQQIEFEKVQKQHNVDEEKMDPPNLEYWASSLDMLAGLCEKAQPIFTKITFDDASTKVKLIKMLNCAIKEKNSMVKGSALGLLGHLISHCTNAIEPHVGQLMLQCIDNLRPNCSLACMNASWCIGMGLDKYGAKMNALGEVLFFFFLKILEKLVQILKADKGKVDDEIKSNVAITLSRLAKTFFQEIVRLWDKFAVDWIKALTLFPEDEDKVNAFETLLRIIAEKPKVIVDHQGLPALFAAICSWEKPPQKLRNGFVQTLCLFKKAADDWPSALKSIDDKKLVEQVLEKYNFNFSSSCCFMSSFLFPIGFINFFLYSQWNYFVF</sequence>
<evidence type="ECO:0000256" key="1">
    <source>
        <dbReference type="SAM" id="Phobius"/>
    </source>
</evidence>
<evidence type="ECO:0000313" key="3">
    <source>
        <dbReference type="Proteomes" id="UP000023152"/>
    </source>
</evidence>
<dbReference type="SUPFAM" id="SSF48371">
    <property type="entry name" value="ARM repeat"/>
    <property type="match status" value="1"/>
</dbReference>
<dbReference type="InterPro" id="IPR016024">
    <property type="entry name" value="ARM-type_fold"/>
</dbReference>
<accession>X6NEV2</accession>
<feature type="transmembrane region" description="Helical" evidence="1">
    <location>
        <begin position="450"/>
        <end position="475"/>
    </location>
</feature>
<reference evidence="2 3" key="1">
    <citation type="journal article" date="2013" name="Curr. Biol.">
        <title>The Genome of the Foraminiferan Reticulomyxa filosa.</title>
        <authorList>
            <person name="Glockner G."/>
            <person name="Hulsmann N."/>
            <person name="Schleicher M."/>
            <person name="Noegel A.A."/>
            <person name="Eichinger L."/>
            <person name="Gallinger C."/>
            <person name="Pawlowski J."/>
            <person name="Sierra R."/>
            <person name="Euteneuer U."/>
            <person name="Pillet L."/>
            <person name="Moustafa A."/>
            <person name="Platzer M."/>
            <person name="Groth M."/>
            <person name="Szafranski K."/>
            <person name="Schliwa M."/>
        </authorList>
    </citation>
    <scope>NUCLEOTIDE SEQUENCE [LARGE SCALE GENOMIC DNA]</scope>
</reference>
<protein>
    <submittedName>
        <fullName evidence="2">Karyopherin</fullName>
    </submittedName>
</protein>
<dbReference type="Proteomes" id="UP000023152">
    <property type="component" value="Unassembled WGS sequence"/>
</dbReference>
<dbReference type="AlphaFoldDB" id="X6NEV2"/>
<name>X6NEV2_RETFI</name>
<keyword evidence="3" id="KW-1185">Reference proteome</keyword>
<evidence type="ECO:0000313" key="2">
    <source>
        <dbReference type="EMBL" id="ETO24516.1"/>
    </source>
</evidence>
<organism evidence="2 3">
    <name type="scientific">Reticulomyxa filosa</name>
    <dbReference type="NCBI Taxonomy" id="46433"/>
    <lineage>
        <taxon>Eukaryota</taxon>
        <taxon>Sar</taxon>
        <taxon>Rhizaria</taxon>
        <taxon>Retaria</taxon>
        <taxon>Foraminifera</taxon>
        <taxon>Monothalamids</taxon>
        <taxon>Reticulomyxidae</taxon>
        <taxon>Reticulomyxa</taxon>
    </lineage>
</organism>
<comment type="caution">
    <text evidence="2">The sequence shown here is derived from an EMBL/GenBank/DDBJ whole genome shotgun (WGS) entry which is preliminary data.</text>
</comment>
<dbReference type="Gene3D" id="1.25.10.10">
    <property type="entry name" value="Leucine-rich Repeat Variant"/>
    <property type="match status" value="1"/>
</dbReference>